<dbReference type="SUPFAM" id="SSF48371">
    <property type="entry name" value="ARM repeat"/>
    <property type="match status" value="1"/>
</dbReference>
<reference evidence="2 3" key="1">
    <citation type="submission" date="2019-11" db="EMBL/GenBank/DDBJ databases">
        <title>Pedobacter petrophilus genome.</title>
        <authorList>
            <person name="Feldbauer M.J."/>
            <person name="Newman J.D."/>
        </authorList>
    </citation>
    <scope>NUCLEOTIDE SEQUENCE [LARGE SCALE GENOMIC DNA]</scope>
    <source>
        <strain evidence="2 3">LMG 29686</strain>
    </source>
</reference>
<name>A0A7K0FYX2_9SPHI</name>
<accession>A0A7K0FYX2</accession>
<proteinExistence type="predicted"/>
<sequence length="265" mass="29828">MNDPIKDFVDQHREDFDHLEAPLFDLAGLKAKLAQNPTPEKTRVLSIKPARWVAAAAVLLVIASGFWFFNRTEGAKKPEQHLAINKGKNAKKTDAKPLVKVITNEKKQVQFATQKAVPRVKKYSLKNQLPPIAQLDPIFNKQLNDSTSSSTRLAAVLAIKKSGFISYDLLDRLANTIQNDRNSNVRLAALSILEKYQQDAHVSNLLVKALNHQDDPMVQLSLVNLLGRMQHIKIDEQLYALVNDPSTMEAVKDEAYQILLKENKF</sequence>
<keyword evidence="3" id="KW-1185">Reference proteome</keyword>
<evidence type="ECO:0008006" key="4">
    <source>
        <dbReference type="Google" id="ProtNLM"/>
    </source>
</evidence>
<evidence type="ECO:0000313" key="3">
    <source>
        <dbReference type="Proteomes" id="UP000487757"/>
    </source>
</evidence>
<dbReference type="InterPro" id="IPR016024">
    <property type="entry name" value="ARM-type_fold"/>
</dbReference>
<comment type="caution">
    <text evidence="2">The sequence shown here is derived from an EMBL/GenBank/DDBJ whole genome shotgun (WGS) entry which is preliminary data.</text>
</comment>
<dbReference type="AlphaFoldDB" id="A0A7K0FYX2"/>
<organism evidence="2 3">
    <name type="scientific">Pedobacter petrophilus</name>
    <dbReference type="NCBI Taxonomy" id="1908241"/>
    <lineage>
        <taxon>Bacteria</taxon>
        <taxon>Pseudomonadati</taxon>
        <taxon>Bacteroidota</taxon>
        <taxon>Sphingobacteriia</taxon>
        <taxon>Sphingobacteriales</taxon>
        <taxon>Sphingobacteriaceae</taxon>
        <taxon>Pedobacter</taxon>
    </lineage>
</organism>
<dbReference type="InterPro" id="IPR011989">
    <property type="entry name" value="ARM-like"/>
</dbReference>
<protein>
    <recommendedName>
        <fullName evidence="4">HEAT repeat domain-containing protein</fullName>
    </recommendedName>
</protein>
<dbReference type="Proteomes" id="UP000487757">
    <property type="component" value="Unassembled WGS sequence"/>
</dbReference>
<dbReference type="OrthoDB" id="978644at2"/>
<feature type="transmembrane region" description="Helical" evidence="1">
    <location>
        <begin position="50"/>
        <end position="69"/>
    </location>
</feature>
<dbReference type="Gene3D" id="1.25.10.10">
    <property type="entry name" value="Leucine-rich Repeat Variant"/>
    <property type="match status" value="1"/>
</dbReference>
<evidence type="ECO:0000256" key="1">
    <source>
        <dbReference type="SAM" id="Phobius"/>
    </source>
</evidence>
<evidence type="ECO:0000313" key="2">
    <source>
        <dbReference type="EMBL" id="MRX76783.1"/>
    </source>
</evidence>
<keyword evidence="1" id="KW-0472">Membrane</keyword>
<keyword evidence="1" id="KW-1133">Transmembrane helix</keyword>
<gene>
    <name evidence="2" type="ORF">GJU39_11860</name>
</gene>
<dbReference type="EMBL" id="WKKH01000015">
    <property type="protein sequence ID" value="MRX76783.1"/>
    <property type="molecule type" value="Genomic_DNA"/>
</dbReference>
<dbReference type="Pfam" id="PF13646">
    <property type="entry name" value="HEAT_2"/>
    <property type="match status" value="1"/>
</dbReference>
<keyword evidence="1" id="KW-0812">Transmembrane</keyword>
<dbReference type="RefSeq" id="WP_154281010.1">
    <property type="nucleotide sequence ID" value="NZ_JBHUJQ010000001.1"/>
</dbReference>